<dbReference type="Gene3D" id="2.170.140.10">
    <property type="entry name" value="Chitin binding domain"/>
    <property type="match status" value="1"/>
</dbReference>
<dbReference type="PANTHER" id="PTHR22933">
    <property type="entry name" value="FI18007P1-RELATED"/>
    <property type="match status" value="1"/>
</dbReference>
<dbReference type="GO" id="GO:0008061">
    <property type="term" value="F:chitin binding"/>
    <property type="evidence" value="ECO:0007669"/>
    <property type="project" value="InterPro"/>
</dbReference>
<dbReference type="Pfam" id="PF01607">
    <property type="entry name" value="CBM_14"/>
    <property type="match status" value="1"/>
</dbReference>
<evidence type="ECO:0000256" key="2">
    <source>
        <dbReference type="SAM" id="SignalP"/>
    </source>
</evidence>
<protein>
    <recommendedName>
        <fullName evidence="3">Chitin-binding type-2 domain-containing protein</fullName>
    </recommendedName>
</protein>
<evidence type="ECO:0000259" key="3">
    <source>
        <dbReference type="PROSITE" id="PS50940"/>
    </source>
</evidence>
<keyword evidence="2" id="KW-0732">Signal</keyword>
<feature type="region of interest" description="Disordered" evidence="1">
    <location>
        <begin position="517"/>
        <end position="577"/>
    </location>
</feature>
<dbReference type="AlphaFoldDB" id="A0AAV6VAX9"/>
<dbReference type="SUPFAM" id="SSF57625">
    <property type="entry name" value="Invertebrate chitin-binding proteins"/>
    <property type="match status" value="1"/>
</dbReference>
<feature type="domain" description="Chitin-binding type-2" evidence="3">
    <location>
        <begin position="199"/>
        <end position="259"/>
    </location>
</feature>
<dbReference type="EMBL" id="JAFNEN010000113">
    <property type="protein sequence ID" value="KAG8193857.1"/>
    <property type="molecule type" value="Genomic_DNA"/>
</dbReference>
<feature type="signal peptide" evidence="2">
    <location>
        <begin position="1"/>
        <end position="19"/>
    </location>
</feature>
<proteinExistence type="predicted"/>
<dbReference type="SMART" id="SM00494">
    <property type="entry name" value="ChtBD2"/>
    <property type="match status" value="1"/>
</dbReference>
<name>A0AAV6VAX9_9ARAC</name>
<feature type="compositionally biased region" description="Basic residues" evidence="1">
    <location>
        <begin position="39"/>
        <end position="50"/>
    </location>
</feature>
<feature type="compositionally biased region" description="Basic and acidic residues" evidence="1">
    <location>
        <begin position="51"/>
        <end position="60"/>
    </location>
</feature>
<feature type="compositionally biased region" description="Basic and acidic residues" evidence="1">
    <location>
        <begin position="529"/>
        <end position="539"/>
    </location>
</feature>
<dbReference type="GO" id="GO:0005576">
    <property type="term" value="C:extracellular region"/>
    <property type="evidence" value="ECO:0007669"/>
    <property type="project" value="InterPro"/>
</dbReference>
<dbReference type="Proteomes" id="UP000827092">
    <property type="component" value="Unassembled WGS sequence"/>
</dbReference>
<evidence type="ECO:0000313" key="4">
    <source>
        <dbReference type="EMBL" id="KAG8193857.1"/>
    </source>
</evidence>
<dbReference type="PROSITE" id="PS50940">
    <property type="entry name" value="CHIT_BIND_II"/>
    <property type="match status" value="1"/>
</dbReference>
<keyword evidence="5" id="KW-1185">Reference proteome</keyword>
<dbReference type="PANTHER" id="PTHR22933:SF42">
    <property type="entry name" value="FI18455P1-RELATED"/>
    <property type="match status" value="1"/>
</dbReference>
<gene>
    <name evidence="4" type="ORF">JTE90_011418</name>
</gene>
<evidence type="ECO:0000313" key="5">
    <source>
        <dbReference type="Proteomes" id="UP000827092"/>
    </source>
</evidence>
<sequence>MRLMLLASLLFATLVVCCCTEQRNATKPARKTLRTVKALKKSTANKKSKKTATEPDKSETYHVPLIVSAPKGVPVSVEVHDDDTHIRGSPDIRPIRPIHLVPLHDKPRQQEAQPRRYDEDREVFKGPVAVPREDNYGHHTEGIERSFYDSDRKQVAPGEFYSENLHLYHEPEVYHEDFSAIPGLPGIDYPTLSQMPHTGFKCLMHTATPGFYADVETKCQMWHYCQPDGRHDRFLCPNGTIFDQSTRVCNWWFNVHCESSLDRYDVNFDLYREPVKVEQATHYVDTPSIPASYHLDTPSVPSSYLESPISVPNPNSFLRHVAEFEATRHANPDHPQGILEASQPVQSIVHGLSENEYQHPKTVFIDSHHIDEGRHRYGHRGTLIDPVDQYTKVSSGHQDGSHHYVRAASLVDSDHRVKIGERYPGAGKHESGIKDDHHHHSALIDSSHHIDIGQRYPIVSDTNGNSHHYVYGNSKIPETIHHVDDGYIRPIHHQKRYPAKMAPSPLVRHDSIDYDSSVAHSSLSSPADPHTKSEAKKNPNETTEQRTPLKKRKRIPRRRLRKNHLRRKTTKSVAIEPSTVLPTYREANVTPAGRRYRIVRKRKDNKP</sequence>
<accession>A0AAV6VAX9</accession>
<evidence type="ECO:0000256" key="1">
    <source>
        <dbReference type="SAM" id="MobiDB-lite"/>
    </source>
</evidence>
<organism evidence="4 5">
    <name type="scientific">Oedothorax gibbosus</name>
    <dbReference type="NCBI Taxonomy" id="931172"/>
    <lineage>
        <taxon>Eukaryota</taxon>
        <taxon>Metazoa</taxon>
        <taxon>Ecdysozoa</taxon>
        <taxon>Arthropoda</taxon>
        <taxon>Chelicerata</taxon>
        <taxon>Arachnida</taxon>
        <taxon>Araneae</taxon>
        <taxon>Araneomorphae</taxon>
        <taxon>Entelegynae</taxon>
        <taxon>Araneoidea</taxon>
        <taxon>Linyphiidae</taxon>
        <taxon>Erigoninae</taxon>
        <taxon>Oedothorax</taxon>
    </lineage>
</organism>
<feature type="chain" id="PRO_5043473546" description="Chitin-binding type-2 domain-containing protein" evidence="2">
    <location>
        <begin position="20"/>
        <end position="607"/>
    </location>
</feature>
<comment type="caution">
    <text evidence="4">The sequence shown here is derived from an EMBL/GenBank/DDBJ whole genome shotgun (WGS) entry which is preliminary data.</text>
</comment>
<feature type="region of interest" description="Disordered" evidence="1">
    <location>
        <begin position="39"/>
        <end position="61"/>
    </location>
</feature>
<feature type="compositionally biased region" description="Basic residues" evidence="1">
    <location>
        <begin position="548"/>
        <end position="570"/>
    </location>
</feature>
<reference evidence="4 5" key="1">
    <citation type="journal article" date="2022" name="Nat. Ecol. Evol.">
        <title>A masculinizing supergene underlies an exaggerated male reproductive morph in a spider.</title>
        <authorList>
            <person name="Hendrickx F."/>
            <person name="De Corte Z."/>
            <person name="Sonet G."/>
            <person name="Van Belleghem S.M."/>
            <person name="Kostlbacher S."/>
            <person name="Vangestel C."/>
        </authorList>
    </citation>
    <scope>NUCLEOTIDE SEQUENCE [LARGE SCALE GENOMIC DNA]</scope>
    <source>
        <strain evidence="4">W744_W776</strain>
    </source>
</reference>
<dbReference type="InterPro" id="IPR052976">
    <property type="entry name" value="Scoloptoxin-like"/>
</dbReference>
<dbReference type="InterPro" id="IPR002557">
    <property type="entry name" value="Chitin-bd_dom"/>
</dbReference>
<dbReference type="InterPro" id="IPR036508">
    <property type="entry name" value="Chitin-bd_dom_sf"/>
</dbReference>